<protein>
    <submittedName>
        <fullName evidence="1">Uncharacterized protein</fullName>
    </submittedName>
</protein>
<accession>A0ABR6YJX0</accession>
<sequence length="102" mass="11497">MKEVKSNEAEINQKCVKEDVDEGAGNLSTCGSSDALARCRLVIVIHSGKLLCNIKKHGSETVMSGNFWFKNRNFPSVRGEMAIFQKEAENRINQINELDDFY</sequence>
<dbReference type="EMBL" id="JACOGC010000001">
    <property type="protein sequence ID" value="MBC3884195.1"/>
    <property type="molecule type" value="Genomic_DNA"/>
</dbReference>
<dbReference type="Proteomes" id="UP000613113">
    <property type="component" value="Unassembled WGS sequence"/>
</dbReference>
<comment type="caution">
    <text evidence="1">The sequence shown here is derived from an EMBL/GenBank/DDBJ whole genome shotgun (WGS) entry which is preliminary data.</text>
</comment>
<keyword evidence="2" id="KW-1185">Reference proteome</keyword>
<organism evidence="1 2">
    <name type="scientific">Undibacterium griseum</name>
    <dbReference type="NCBI Taxonomy" id="2762295"/>
    <lineage>
        <taxon>Bacteria</taxon>
        <taxon>Pseudomonadati</taxon>
        <taxon>Pseudomonadota</taxon>
        <taxon>Betaproteobacteria</taxon>
        <taxon>Burkholderiales</taxon>
        <taxon>Oxalobacteraceae</taxon>
        <taxon>Undibacterium</taxon>
    </lineage>
</organism>
<evidence type="ECO:0000313" key="1">
    <source>
        <dbReference type="EMBL" id="MBC3884195.1"/>
    </source>
</evidence>
<gene>
    <name evidence="1" type="ORF">H8K27_03535</name>
</gene>
<name>A0ABR6YJX0_9BURK</name>
<evidence type="ECO:0000313" key="2">
    <source>
        <dbReference type="Proteomes" id="UP000613113"/>
    </source>
</evidence>
<dbReference type="RefSeq" id="WP_186861800.1">
    <property type="nucleotide sequence ID" value="NZ_JACOGC010000001.1"/>
</dbReference>
<reference evidence="1 2" key="1">
    <citation type="submission" date="2020-08" db="EMBL/GenBank/DDBJ databases">
        <title>Novel species isolated from subtropical streams in China.</title>
        <authorList>
            <person name="Lu H."/>
        </authorList>
    </citation>
    <scope>NUCLEOTIDE SEQUENCE [LARGE SCALE GENOMIC DNA]</scope>
    <source>
        <strain evidence="1 2">FT31W</strain>
    </source>
</reference>
<proteinExistence type="predicted"/>